<accession>A0ABD2BI63</accession>
<dbReference type="AlphaFoldDB" id="A0ABD2BI63"/>
<reference evidence="1 2" key="1">
    <citation type="journal article" date="2024" name="Ann. Entomol. Soc. Am.">
        <title>Genomic analyses of the southern and eastern yellowjacket wasps (Hymenoptera: Vespidae) reveal evolutionary signatures of social life.</title>
        <authorList>
            <person name="Catto M.A."/>
            <person name="Caine P.B."/>
            <person name="Orr S.E."/>
            <person name="Hunt B.G."/>
            <person name="Goodisman M.A.D."/>
        </authorList>
    </citation>
    <scope>NUCLEOTIDE SEQUENCE [LARGE SCALE GENOMIC DNA]</scope>
    <source>
        <strain evidence="1">232</strain>
        <tissue evidence="1">Head and thorax</tissue>
    </source>
</reference>
<gene>
    <name evidence="1" type="ORF">V1477_014692</name>
</gene>
<dbReference type="Proteomes" id="UP001607303">
    <property type="component" value="Unassembled WGS sequence"/>
</dbReference>
<organism evidence="1 2">
    <name type="scientific">Vespula maculifrons</name>
    <name type="common">Eastern yellow jacket</name>
    <name type="synonym">Wasp</name>
    <dbReference type="NCBI Taxonomy" id="7453"/>
    <lineage>
        <taxon>Eukaryota</taxon>
        <taxon>Metazoa</taxon>
        <taxon>Ecdysozoa</taxon>
        <taxon>Arthropoda</taxon>
        <taxon>Hexapoda</taxon>
        <taxon>Insecta</taxon>
        <taxon>Pterygota</taxon>
        <taxon>Neoptera</taxon>
        <taxon>Endopterygota</taxon>
        <taxon>Hymenoptera</taxon>
        <taxon>Apocrita</taxon>
        <taxon>Aculeata</taxon>
        <taxon>Vespoidea</taxon>
        <taxon>Vespidae</taxon>
        <taxon>Vespinae</taxon>
        <taxon>Vespula</taxon>
    </lineage>
</organism>
<evidence type="ECO:0000313" key="2">
    <source>
        <dbReference type="Proteomes" id="UP001607303"/>
    </source>
</evidence>
<keyword evidence="2" id="KW-1185">Reference proteome</keyword>
<sequence>MTAHHERSTGHDCIVENLKDDASELTLLYPWTVTDYVITVCECFVIIPIETFENTNVINIAKKFQLFPRGSAVVLETF</sequence>
<comment type="caution">
    <text evidence="1">The sequence shown here is derived from an EMBL/GenBank/DDBJ whole genome shotgun (WGS) entry which is preliminary data.</text>
</comment>
<name>A0ABD2BI63_VESMC</name>
<proteinExistence type="predicted"/>
<protein>
    <submittedName>
        <fullName evidence="1">Uncharacterized protein</fullName>
    </submittedName>
</protein>
<dbReference type="EMBL" id="JAYRBN010000075">
    <property type="protein sequence ID" value="KAL2732451.1"/>
    <property type="molecule type" value="Genomic_DNA"/>
</dbReference>
<evidence type="ECO:0000313" key="1">
    <source>
        <dbReference type="EMBL" id="KAL2732451.1"/>
    </source>
</evidence>